<protein>
    <recommendedName>
        <fullName evidence="3">DUF4034 domain-containing protein</fullName>
    </recommendedName>
</protein>
<accession>A0ABP4HBF7</accession>
<gene>
    <name evidence="1" type="ORF">GCM10009665_49950</name>
</gene>
<organism evidence="1 2">
    <name type="scientific">Kitasatospora nipponensis</name>
    <dbReference type="NCBI Taxonomy" id="258049"/>
    <lineage>
        <taxon>Bacteria</taxon>
        <taxon>Bacillati</taxon>
        <taxon>Actinomycetota</taxon>
        <taxon>Actinomycetes</taxon>
        <taxon>Kitasatosporales</taxon>
        <taxon>Streptomycetaceae</taxon>
        <taxon>Kitasatospora</taxon>
    </lineage>
</organism>
<name>A0ABP4HBF7_9ACTN</name>
<keyword evidence="2" id="KW-1185">Reference proteome</keyword>
<sequence length="316" mass="36280">MAKGPGRNAQALDSHPARDDRMLRTVCEDAAMGRWDGPRDLIAATGHDWDRRVFRLQILARQGVRLRWAETWAAAEPDSVDALVMLAHVQALRAILAGEAEGQELLDLAWQTSLQAADAAPPDPSPWLVLMALTRTLAPDGSLMQQLWDEVCRRDPYSREGHHELLAYLMPRNQGTSALMFDWAHERAQQAPHGTPIAVLLLVAQAEHYRHRMEQNPRNYGMTIHPWTDCPDIDRVLEHWWRYRSPQRHANFMDDANYLAHALSFAGRHEEAREVFEQLGPHFGRLPWAYCGEAEQLFLKHRDRAMSSTKATRWRR</sequence>
<comment type="caution">
    <text evidence="1">The sequence shown here is derived from an EMBL/GenBank/DDBJ whole genome shotgun (WGS) entry which is preliminary data.</text>
</comment>
<dbReference type="RefSeq" id="WP_344444211.1">
    <property type="nucleotide sequence ID" value="NZ_BAAALF010000104.1"/>
</dbReference>
<dbReference type="Proteomes" id="UP001500037">
    <property type="component" value="Unassembled WGS sequence"/>
</dbReference>
<proteinExistence type="predicted"/>
<evidence type="ECO:0000313" key="1">
    <source>
        <dbReference type="EMBL" id="GAA1253287.1"/>
    </source>
</evidence>
<evidence type="ECO:0000313" key="2">
    <source>
        <dbReference type="Proteomes" id="UP001500037"/>
    </source>
</evidence>
<reference evidence="2" key="1">
    <citation type="journal article" date="2019" name="Int. J. Syst. Evol. Microbiol.">
        <title>The Global Catalogue of Microorganisms (GCM) 10K type strain sequencing project: providing services to taxonomists for standard genome sequencing and annotation.</title>
        <authorList>
            <consortium name="The Broad Institute Genomics Platform"/>
            <consortium name="The Broad Institute Genome Sequencing Center for Infectious Disease"/>
            <person name="Wu L."/>
            <person name="Ma J."/>
        </authorList>
    </citation>
    <scope>NUCLEOTIDE SEQUENCE [LARGE SCALE GENOMIC DNA]</scope>
    <source>
        <strain evidence="2">JCM 13004</strain>
    </source>
</reference>
<evidence type="ECO:0008006" key="3">
    <source>
        <dbReference type="Google" id="ProtNLM"/>
    </source>
</evidence>
<dbReference type="EMBL" id="BAAALF010000104">
    <property type="protein sequence ID" value="GAA1253287.1"/>
    <property type="molecule type" value="Genomic_DNA"/>
</dbReference>